<keyword evidence="2" id="KW-1185">Reference proteome</keyword>
<comment type="caution">
    <text evidence="1">The sequence shown here is derived from an EMBL/GenBank/DDBJ whole genome shotgun (WGS) entry which is preliminary data.</text>
</comment>
<accession>A0ACB0KA26</accession>
<gene>
    <name evidence="1" type="ORF">MILVUS5_LOCUS20587</name>
</gene>
<evidence type="ECO:0000313" key="1">
    <source>
        <dbReference type="EMBL" id="CAJ2653203.1"/>
    </source>
</evidence>
<proteinExistence type="predicted"/>
<protein>
    <submittedName>
        <fullName evidence="1">Uncharacterized protein</fullName>
    </submittedName>
</protein>
<dbReference type="Proteomes" id="UP001177021">
    <property type="component" value="Unassembled WGS sequence"/>
</dbReference>
<evidence type="ECO:0000313" key="2">
    <source>
        <dbReference type="Proteomes" id="UP001177021"/>
    </source>
</evidence>
<sequence>MNDESKSRHGKYFYHGIRAYLVLILSFSIKTAATPLYPNLLFLTLILMESEKSPINSSSPNTSPTKNSSVTANASPIHPALTVPNITNFIKIKLSIEKDQYITWSELFKIHARVFQVLDHIIPSSSTDTTPSLKVTDPNLWSRLDAVVLQWIYGTISDDLLNTIIERDSTAELAWNKLFDIFYDNKNSRALYLEQEFSRVHMEQFPDASSYCQHLKSLSDQLANVGADVSNDRLVLQLISGLTDAYAAVGSQIRHGNSLPLFHKARSMIILEETAIAQRAKNSAANTTFIASHDDAPSAGNNNNRNSRSNNNHNNNTRGGRNEGRGGRGRGRGRGSGRGGGRTQHRQAQWPSYPYQQQWPSYPYPHPHQQWVGPWQPCATPPCPYPTAGNFHKQPGILGQKPQQAHVAATPTNPASQNASYSYAPTDIQAAMHTFSISPPDDQWYMDTGATSHMTANGGNGDMEVWADV</sequence>
<reference evidence="1" key="1">
    <citation type="submission" date="2023-10" db="EMBL/GenBank/DDBJ databases">
        <authorList>
            <person name="Rodriguez Cubillos JULIANA M."/>
            <person name="De Vega J."/>
        </authorList>
    </citation>
    <scope>NUCLEOTIDE SEQUENCE</scope>
</reference>
<organism evidence="1 2">
    <name type="scientific">Trifolium pratense</name>
    <name type="common">Red clover</name>
    <dbReference type="NCBI Taxonomy" id="57577"/>
    <lineage>
        <taxon>Eukaryota</taxon>
        <taxon>Viridiplantae</taxon>
        <taxon>Streptophyta</taxon>
        <taxon>Embryophyta</taxon>
        <taxon>Tracheophyta</taxon>
        <taxon>Spermatophyta</taxon>
        <taxon>Magnoliopsida</taxon>
        <taxon>eudicotyledons</taxon>
        <taxon>Gunneridae</taxon>
        <taxon>Pentapetalae</taxon>
        <taxon>rosids</taxon>
        <taxon>fabids</taxon>
        <taxon>Fabales</taxon>
        <taxon>Fabaceae</taxon>
        <taxon>Papilionoideae</taxon>
        <taxon>50 kb inversion clade</taxon>
        <taxon>NPAAA clade</taxon>
        <taxon>Hologalegina</taxon>
        <taxon>IRL clade</taxon>
        <taxon>Trifolieae</taxon>
        <taxon>Trifolium</taxon>
    </lineage>
</organism>
<name>A0ACB0KA26_TRIPR</name>
<dbReference type="EMBL" id="CASHSV030000206">
    <property type="protein sequence ID" value="CAJ2653203.1"/>
    <property type="molecule type" value="Genomic_DNA"/>
</dbReference>